<evidence type="ECO:0000313" key="2">
    <source>
        <dbReference type="Proteomes" id="UP000255423"/>
    </source>
</evidence>
<reference evidence="1 2" key="1">
    <citation type="submission" date="2017-08" db="EMBL/GenBank/DDBJ databases">
        <authorList>
            <person name="de Groot N.N."/>
        </authorList>
    </citation>
    <scope>NUCLEOTIDE SEQUENCE [LARGE SCALE GENOMIC DNA]</scope>
    <source>
        <strain evidence="1 2">HM2</strain>
    </source>
</reference>
<protein>
    <recommendedName>
        <fullName evidence="3">IrrE N-terminal-like domain-containing protein</fullName>
    </recommendedName>
</protein>
<sequence length="338" mass="38652">MSLKESIKQLQKREHITQDELLRRLGCSRSSLMERNSDDAQVAFQLAFGSDSGRISEAPSFKNEEELEKILMWVRKFPIRALQKMGHIPESAKDADLVRAVFKFMQIGSIAGFENYYCATLPSANPQTYAAWIRLGELQVKRLATEFTPDRNAIISNLKFLRTNTFFHNKDIRSIAREALHACGIELIEVEPFLTAPTPICAFYWRGSRPVIQFPTTKMEDSKFLEALFHAVGHLLLHAKHTSCLQLGALSQQAKVSEMHAARPEEILELEADRFAQDILLSEAEECELICCGRFYERRCIQHFSGVFHVRPGILVERLQQQGKLNRRTLLNDFKIAV</sequence>
<evidence type="ECO:0008006" key="3">
    <source>
        <dbReference type="Google" id="ProtNLM"/>
    </source>
</evidence>
<dbReference type="RefSeq" id="WP_146196759.1">
    <property type="nucleotide sequence ID" value="NZ_UHJL01000002.1"/>
</dbReference>
<dbReference type="Proteomes" id="UP000255423">
    <property type="component" value="Unassembled WGS sequence"/>
</dbReference>
<gene>
    <name evidence="1" type="ORF">SAMN05661053_1907</name>
</gene>
<name>A0A380S7N0_FIBSU</name>
<accession>A0A380S7N0</accession>
<proteinExistence type="predicted"/>
<dbReference type="EMBL" id="UHJL01000002">
    <property type="protein sequence ID" value="SUQ24501.1"/>
    <property type="molecule type" value="Genomic_DNA"/>
</dbReference>
<organism evidence="1 2">
    <name type="scientific">Fibrobacter succinogenes</name>
    <name type="common">Bacteroides succinogenes</name>
    <dbReference type="NCBI Taxonomy" id="833"/>
    <lineage>
        <taxon>Bacteria</taxon>
        <taxon>Pseudomonadati</taxon>
        <taxon>Fibrobacterota</taxon>
        <taxon>Fibrobacteria</taxon>
        <taxon>Fibrobacterales</taxon>
        <taxon>Fibrobacteraceae</taxon>
        <taxon>Fibrobacter</taxon>
    </lineage>
</organism>
<dbReference type="AlphaFoldDB" id="A0A380S7N0"/>
<evidence type="ECO:0000313" key="1">
    <source>
        <dbReference type="EMBL" id="SUQ24501.1"/>
    </source>
</evidence>